<accession>A0ABW9RFL7</accession>
<proteinExistence type="predicted"/>
<reference evidence="2 3" key="1">
    <citation type="submission" date="2019-11" db="EMBL/GenBank/DDBJ databases">
        <title>Erwinia sp. nov., isolated from feces of birds in Tibet plateau of China.</title>
        <authorList>
            <person name="Ge Y."/>
        </authorList>
    </citation>
    <scope>NUCLEOTIDE SEQUENCE [LARGE SCALE GENOMIC DNA]</scope>
    <source>
        <strain evidence="2 3">J316</strain>
    </source>
</reference>
<evidence type="ECO:0000256" key="1">
    <source>
        <dbReference type="SAM" id="Phobius"/>
    </source>
</evidence>
<sequence>MKKINFNDLIKLILICASVFIIITMFGYLMASILVYFKVGSFIFIWEEVFFNSLRKGASVGTVLGIGLWLKPKLQECKDRKESAK</sequence>
<feature type="transmembrane region" description="Helical" evidence="1">
    <location>
        <begin position="12"/>
        <end position="37"/>
    </location>
</feature>
<keyword evidence="1" id="KW-1133">Transmembrane helix</keyword>
<protein>
    <submittedName>
        <fullName evidence="2">Uncharacterized protein</fullName>
    </submittedName>
</protein>
<organism evidence="2 3">
    <name type="scientific">Erwinia sorbitola</name>
    <dbReference type="NCBI Taxonomy" id="2681984"/>
    <lineage>
        <taxon>Bacteria</taxon>
        <taxon>Pseudomonadati</taxon>
        <taxon>Pseudomonadota</taxon>
        <taxon>Gammaproteobacteria</taxon>
        <taxon>Enterobacterales</taxon>
        <taxon>Erwiniaceae</taxon>
        <taxon>Erwinia</taxon>
    </lineage>
</organism>
<dbReference type="EMBL" id="WLZX01000011">
    <property type="protein sequence ID" value="MTD28998.1"/>
    <property type="molecule type" value="Genomic_DNA"/>
</dbReference>
<keyword evidence="1" id="KW-0812">Transmembrane</keyword>
<dbReference type="Proteomes" id="UP000480164">
    <property type="component" value="Unassembled WGS sequence"/>
</dbReference>
<gene>
    <name evidence="2" type="ORF">GK011_18870</name>
</gene>
<evidence type="ECO:0000313" key="2">
    <source>
        <dbReference type="EMBL" id="MTD28998.1"/>
    </source>
</evidence>
<name>A0ABW9RFL7_9GAMM</name>
<keyword evidence="3" id="KW-1185">Reference proteome</keyword>
<dbReference type="RefSeq" id="WP_154754242.1">
    <property type="nucleotide sequence ID" value="NZ_WLZX01000011.1"/>
</dbReference>
<evidence type="ECO:0000313" key="3">
    <source>
        <dbReference type="Proteomes" id="UP000480164"/>
    </source>
</evidence>
<keyword evidence="1" id="KW-0472">Membrane</keyword>
<comment type="caution">
    <text evidence="2">The sequence shown here is derived from an EMBL/GenBank/DDBJ whole genome shotgun (WGS) entry which is preliminary data.</text>
</comment>